<feature type="non-terminal residue" evidence="1">
    <location>
        <position position="1"/>
    </location>
</feature>
<protein>
    <submittedName>
        <fullName evidence="1">RsaA</fullName>
    </submittedName>
</protein>
<name>Q84DJ9_CAUVI</name>
<dbReference type="EMBL" id="AY158231">
    <property type="protein sequence ID" value="AAO73502.1"/>
    <property type="molecule type" value="Genomic_DNA"/>
</dbReference>
<organism evidence="1">
    <name type="scientific">Caulobacter vibrioides</name>
    <name type="common">Caulobacter crescentus</name>
    <dbReference type="NCBI Taxonomy" id="155892"/>
    <lineage>
        <taxon>Bacteria</taxon>
        <taxon>Pseudomonadati</taxon>
        <taxon>Pseudomonadota</taxon>
        <taxon>Alphaproteobacteria</taxon>
        <taxon>Caulobacterales</taxon>
        <taxon>Caulobacteraceae</taxon>
        <taxon>Caulobacter</taxon>
    </lineage>
</organism>
<accession>Q84DJ9</accession>
<dbReference type="AlphaFoldDB" id="Q84DJ9"/>
<gene>
    <name evidence="1" type="primary">rsaA</name>
</gene>
<proteinExistence type="predicted"/>
<evidence type="ECO:0000313" key="1">
    <source>
        <dbReference type="EMBL" id="AAO73502.1"/>
    </source>
</evidence>
<reference evidence="1" key="1">
    <citation type="journal article" date="2004" name="Can. J. Microbiol.">
        <title>Comparison of S-layer secretion genes in freshwater caulobacters.</title>
        <authorList>
            <person name="Iuga M."/>
            <person name="Awram P."/>
            <person name="Nomellini J.F."/>
            <person name="Smit J."/>
        </authorList>
    </citation>
    <scope>NUCLEOTIDE SEQUENCE</scope>
    <source>
        <strain evidence="1">FWC1</strain>
    </source>
</reference>
<sequence length="281" mass="27278">TIRGGAGAGGTADSYSIAFNAATAGTATAPATVDASTVSLAGIENVNIASGSAGGVNANVINLIDADARTLTVTGSQAITLGFAGFGTTGTGTNGATIDASAASGGVPSQASLARTVDNGVGGSAISSALAPTRYGRALNGSQQVTLTTGGGKDVIDVSGTVGIYGAGATAAAHVTITDFSTTDTLKFANTGTETFTSTKVDLTGVNDFTAALNAAAAGNGGGNGIITWFQYGGNTYIVEDRDAGNTFNVATDIVVKLTGAVDLSTAVLSAFGRRSSLTLV</sequence>